<name>A0A388L949_CHABU</name>
<dbReference type="Proteomes" id="UP000265515">
    <property type="component" value="Unassembled WGS sequence"/>
</dbReference>
<evidence type="ECO:0000313" key="3">
    <source>
        <dbReference type="Proteomes" id="UP000265515"/>
    </source>
</evidence>
<organism evidence="2 3">
    <name type="scientific">Chara braunii</name>
    <name type="common">Braun's stonewort</name>
    <dbReference type="NCBI Taxonomy" id="69332"/>
    <lineage>
        <taxon>Eukaryota</taxon>
        <taxon>Viridiplantae</taxon>
        <taxon>Streptophyta</taxon>
        <taxon>Charophyceae</taxon>
        <taxon>Charales</taxon>
        <taxon>Characeae</taxon>
        <taxon>Chara</taxon>
    </lineage>
</organism>
<evidence type="ECO:0000313" key="2">
    <source>
        <dbReference type="EMBL" id="GBG78762.1"/>
    </source>
</evidence>
<comment type="caution">
    <text evidence="2">The sequence shown here is derived from an EMBL/GenBank/DDBJ whole genome shotgun (WGS) entry which is preliminary data.</text>
</comment>
<protein>
    <submittedName>
        <fullName evidence="2">Uncharacterized protein</fullName>
    </submittedName>
</protein>
<sequence length="210" mass="23437">MLMSEIKEDWIQQWKSFVLPALASGGVDPKGKKQVKFDPLPSSETDYSSDESETSMTQEISEKTKRLCIVEKRKRAVDAPIGDSPPMETPPNRAAARGGITSRMTRARTKGALTPILAKRRSAIKTPLSKLTKNRKTTPPSGKLTPASRALSRLRHRDSIMRELKECNAEELQRFCKDEGIPYVGKIDAIFDLAEHRATMQFPSFVPAPK</sequence>
<dbReference type="Gramene" id="GBG78762">
    <property type="protein sequence ID" value="GBG78762"/>
    <property type="gene ID" value="CBR_g27986"/>
</dbReference>
<dbReference type="EMBL" id="BFEA01000303">
    <property type="protein sequence ID" value="GBG78762.1"/>
    <property type="molecule type" value="Genomic_DNA"/>
</dbReference>
<proteinExistence type="predicted"/>
<reference evidence="2 3" key="1">
    <citation type="journal article" date="2018" name="Cell">
        <title>The Chara Genome: Secondary Complexity and Implications for Plant Terrestrialization.</title>
        <authorList>
            <person name="Nishiyama T."/>
            <person name="Sakayama H."/>
            <person name="Vries J.D."/>
            <person name="Buschmann H."/>
            <person name="Saint-Marcoux D."/>
            <person name="Ullrich K.K."/>
            <person name="Haas F.B."/>
            <person name="Vanderstraeten L."/>
            <person name="Becker D."/>
            <person name="Lang D."/>
            <person name="Vosolsobe S."/>
            <person name="Rombauts S."/>
            <person name="Wilhelmsson P.K.I."/>
            <person name="Janitza P."/>
            <person name="Kern R."/>
            <person name="Heyl A."/>
            <person name="Rumpler F."/>
            <person name="Villalobos L.I.A.C."/>
            <person name="Clay J.M."/>
            <person name="Skokan R."/>
            <person name="Toyoda A."/>
            <person name="Suzuki Y."/>
            <person name="Kagoshima H."/>
            <person name="Schijlen E."/>
            <person name="Tajeshwar N."/>
            <person name="Catarino B."/>
            <person name="Hetherington A.J."/>
            <person name="Saltykova A."/>
            <person name="Bonnot C."/>
            <person name="Breuninger H."/>
            <person name="Symeonidi A."/>
            <person name="Radhakrishnan G.V."/>
            <person name="Van Nieuwerburgh F."/>
            <person name="Deforce D."/>
            <person name="Chang C."/>
            <person name="Karol K.G."/>
            <person name="Hedrich R."/>
            <person name="Ulvskov P."/>
            <person name="Glockner G."/>
            <person name="Delwiche C.F."/>
            <person name="Petrasek J."/>
            <person name="Van de Peer Y."/>
            <person name="Friml J."/>
            <person name="Beilby M."/>
            <person name="Dolan L."/>
            <person name="Kohara Y."/>
            <person name="Sugano S."/>
            <person name="Fujiyama A."/>
            <person name="Delaux P.-M."/>
            <person name="Quint M."/>
            <person name="TheiBen G."/>
            <person name="Hagemann M."/>
            <person name="Harholt J."/>
            <person name="Dunand C."/>
            <person name="Zachgo S."/>
            <person name="Langdale J."/>
            <person name="Maumus F."/>
            <person name="Straeten D.V.D."/>
            <person name="Gould S.B."/>
            <person name="Rensing S.A."/>
        </authorList>
    </citation>
    <scope>NUCLEOTIDE SEQUENCE [LARGE SCALE GENOMIC DNA]</scope>
    <source>
        <strain evidence="2 3">S276</strain>
    </source>
</reference>
<gene>
    <name evidence="2" type="ORF">CBR_g27986</name>
</gene>
<feature type="region of interest" description="Disordered" evidence="1">
    <location>
        <begin position="22"/>
        <end position="65"/>
    </location>
</feature>
<evidence type="ECO:0000256" key="1">
    <source>
        <dbReference type="SAM" id="MobiDB-lite"/>
    </source>
</evidence>
<accession>A0A388L949</accession>
<dbReference type="AlphaFoldDB" id="A0A388L949"/>
<keyword evidence="3" id="KW-1185">Reference proteome</keyword>